<keyword evidence="1" id="KW-0472">Membrane</keyword>
<name>A0A7W8AF88_9ACTN</name>
<evidence type="ECO:0008006" key="4">
    <source>
        <dbReference type="Google" id="ProtNLM"/>
    </source>
</evidence>
<feature type="transmembrane region" description="Helical" evidence="1">
    <location>
        <begin position="172"/>
        <end position="190"/>
    </location>
</feature>
<keyword evidence="3" id="KW-1185">Reference proteome</keyword>
<proteinExistence type="predicted"/>
<feature type="transmembrane region" description="Helical" evidence="1">
    <location>
        <begin position="94"/>
        <end position="120"/>
    </location>
</feature>
<gene>
    <name evidence="2" type="ORF">HNR40_010098</name>
</gene>
<reference evidence="2 3" key="1">
    <citation type="submission" date="2020-08" db="EMBL/GenBank/DDBJ databases">
        <title>Genomic Encyclopedia of Type Strains, Phase IV (KMG-IV): sequencing the most valuable type-strain genomes for metagenomic binning, comparative biology and taxonomic classification.</title>
        <authorList>
            <person name="Goeker M."/>
        </authorList>
    </citation>
    <scope>NUCLEOTIDE SEQUENCE [LARGE SCALE GENOMIC DNA]</scope>
    <source>
        <strain evidence="2 3">DSM 45385</strain>
    </source>
</reference>
<protein>
    <recommendedName>
        <fullName evidence="4">ABC transporter permease</fullName>
    </recommendedName>
</protein>
<comment type="caution">
    <text evidence="2">The sequence shown here is derived from an EMBL/GenBank/DDBJ whole genome shotgun (WGS) entry which is preliminary data.</text>
</comment>
<accession>A0A7W8AF88</accession>
<evidence type="ECO:0000313" key="2">
    <source>
        <dbReference type="EMBL" id="MBB5084589.1"/>
    </source>
</evidence>
<dbReference type="RefSeq" id="WP_184974793.1">
    <property type="nucleotide sequence ID" value="NZ_JACHIN010000024.1"/>
</dbReference>
<keyword evidence="1" id="KW-1133">Transmembrane helix</keyword>
<keyword evidence="1" id="KW-0812">Transmembrane</keyword>
<sequence length="240" mass="24463">MKAEWIKLRTLHSTWWCLAALAVLTAGLGVIMAGAAAEAAHEGERLEPVAASLQGGLLFGQVAIGVLGVLAVTSEYAGGTIRTSVMAVPSRSRLFAAKCAVVACLGTFAGLLTAVASFLIGQHVFAAAGLPRAALGDPGALRAVLGAGLYLGLLGLFGLAMGFLVRSTAGGVIIVVSATVLVIAILRLLPEWVAQIWPMVAGLSVLSPDGHLGGFALYTAFVALTVGAGLAVFYRRDVRA</sequence>
<organism evidence="2 3">
    <name type="scientific">Nonomuraea endophytica</name>
    <dbReference type="NCBI Taxonomy" id="714136"/>
    <lineage>
        <taxon>Bacteria</taxon>
        <taxon>Bacillati</taxon>
        <taxon>Actinomycetota</taxon>
        <taxon>Actinomycetes</taxon>
        <taxon>Streptosporangiales</taxon>
        <taxon>Streptosporangiaceae</taxon>
        <taxon>Nonomuraea</taxon>
    </lineage>
</organism>
<dbReference type="Proteomes" id="UP000568380">
    <property type="component" value="Unassembled WGS sequence"/>
</dbReference>
<dbReference type="Pfam" id="PF12730">
    <property type="entry name" value="ABC2_membrane_4"/>
    <property type="match status" value="1"/>
</dbReference>
<evidence type="ECO:0000313" key="3">
    <source>
        <dbReference type="Proteomes" id="UP000568380"/>
    </source>
</evidence>
<dbReference type="PANTHER" id="PTHR37305">
    <property type="entry name" value="INTEGRAL MEMBRANE PROTEIN-RELATED"/>
    <property type="match status" value="1"/>
</dbReference>
<feature type="transmembrane region" description="Helical" evidence="1">
    <location>
        <begin position="140"/>
        <end position="165"/>
    </location>
</feature>
<dbReference type="PANTHER" id="PTHR37305:SF1">
    <property type="entry name" value="MEMBRANE PROTEIN"/>
    <property type="match status" value="1"/>
</dbReference>
<dbReference type="AlphaFoldDB" id="A0A7W8AF88"/>
<evidence type="ECO:0000256" key="1">
    <source>
        <dbReference type="SAM" id="Phobius"/>
    </source>
</evidence>
<dbReference type="EMBL" id="JACHIN010000024">
    <property type="protein sequence ID" value="MBB5084589.1"/>
    <property type="molecule type" value="Genomic_DNA"/>
</dbReference>
<feature type="transmembrane region" description="Helical" evidence="1">
    <location>
        <begin position="49"/>
        <end position="73"/>
    </location>
</feature>
<feature type="transmembrane region" description="Helical" evidence="1">
    <location>
        <begin position="210"/>
        <end position="234"/>
    </location>
</feature>